<evidence type="ECO:0000256" key="2">
    <source>
        <dbReference type="HAMAP-Rule" id="MF_01940"/>
    </source>
</evidence>
<dbReference type="PANTHER" id="PTHR35561:SF1">
    <property type="entry name" value="RNA 2',3'-CYCLIC PHOSPHODIESTERASE"/>
    <property type="match status" value="1"/>
</dbReference>
<feature type="active site" description="Proton acceptor" evidence="2">
    <location>
        <position position="132"/>
    </location>
</feature>
<dbReference type="NCBIfam" id="TIGR02258">
    <property type="entry name" value="2_5_ligase"/>
    <property type="match status" value="1"/>
</dbReference>
<feature type="active site" description="Proton donor" evidence="2">
    <location>
        <position position="42"/>
    </location>
</feature>
<dbReference type="Pfam" id="PF02834">
    <property type="entry name" value="LigT_PEase"/>
    <property type="match status" value="1"/>
</dbReference>
<dbReference type="Gene3D" id="3.90.1140.10">
    <property type="entry name" value="Cyclic phosphodiesterase"/>
    <property type="match status" value="1"/>
</dbReference>
<dbReference type="Proteomes" id="UP000679307">
    <property type="component" value="Chromosome"/>
</dbReference>
<comment type="function">
    <text evidence="2">Hydrolyzes RNA 2',3'-cyclic phosphodiester to an RNA 2'-phosphomonoester.</text>
</comment>
<proteinExistence type="inferred from homology"/>
<dbReference type="InterPro" id="IPR014051">
    <property type="entry name" value="Phosphoesterase_HXTX"/>
</dbReference>
<evidence type="ECO:0000313" key="4">
    <source>
        <dbReference type="EMBL" id="QVT77955.1"/>
    </source>
</evidence>
<dbReference type="GO" id="GO:0016787">
    <property type="term" value="F:hydrolase activity"/>
    <property type="evidence" value="ECO:0007669"/>
    <property type="project" value="UniProtKB-KW"/>
</dbReference>
<gene>
    <name evidence="4" type="primary">ytlP</name>
    <name evidence="4" type="ORF">ENKNEFLB_00324</name>
</gene>
<dbReference type="RefSeq" id="WP_214057609.1">
    <property type="nucleotide sequence ID" value="NZ_CP075371.1"/>
</dbReference>
<accession>A0ABX8EC89</accession>
<evidence type="ECO:0000256" key="1">
    <source>
        <dbReference type="ARBA" id="ARBA00022801"/>
    </source>
</evidence>
<dbReference type="HAMAP" id="MF_01940">
    <property type="entry name" value="RNA_CPDase"/>
    <property type="match status" value="1"/>
</dbReference>
<keyword evidence="1 2" id="KW-0378">Hydrolase</keyword>
<name>A0ABX8EC89_9ACTN</name>
<dbReference type="InterPro" id="IPR009097">
    <property type="entry name" value="Cyclic_Pdiesterase"/>
</dbReference>
<dbReference type="EC" id="3.1.4.58" evidence="2"/>
<feature type="short sequence motif" description="HXTX 1" evidence="2">
    <location>
        <begin position="42"/>
        <end position="45"/>
    </location>
</feature>
<keyword evidence="5" id="KW-1185">Reference proteome</keyword>
<feature type="short sequence motif" description="HXTX 2" evidence="2">
    <location>
        <begin position="132"/>
        <end position="135"/>
    </location>
</feature>
<protein>
    <recommendedName>
        <fullName evidence="2">RNA 2',3'-cyclic phosphodiesterase</fullName>
        <shortName evidence="2">RNA 2',3'-CPDase</shortName>
        <ecNumber evidence="2">3.1.4.58</ecNumber>
    </recommendedName>
</protein>
<sequence>MRVFAALVPPVAAREDLADFLAPRWEAGRADGLRWTDPEQWHVTLAFAADVDDWRLEEAEERLAAAAARSEPLVGAVAGGGAFPDPVGAKVVWAGLVLDGGGAAVLGRLAVGARTALATAGAEVDGARFRPHLTLARRNRPGRVDDWLRLLDGYRGPVGAYEHLTLVASHLGEGPRGRPRHEVLAELPLGGSPPGAVGQPATP</sequence>
<reference evidence="4 5" key="1">
    <citation type="submission" date="2021-05" db="EMBL/GenBank/DDBJ databases">
        <title>Complete genome of Nocardioides aquaticus KCTC 9944T isolated from meromictic and hypersaline Ekho Lake, Antarctica.</title>
        <authorList>
            <person name="Hwang K."/>
            <person name="Kim K.M."/>
            <person name="Choe H."/>
        </authorList>
    </citation>
    <scope>NUCLEOTIDE SEQUENCE [LARGE SCALE GENOMIC DNA]</scope>
    <source>
        <strain evidence="4 5">KCTC 9944</strain>
    </source>
</reference>
<dbReference type="PANTHER" id="PTHR35561">
    <property type="entry name" value="RNA 2',3'-CYCLIC PHOSPHODIESTERASE"/>
    <property type="match status" value="1"/>
</dbReference>
<dbReference type="SUPFAM" id="SSF55144">
    <property type="entry name" value="LigT-like"/>
    <property type="match status" value="1"/>
</dbReference>
<evidence type="ECO:0000259" key="3">
    <source>
        <dbReference type="Pfam" id="PF02834"/>
    </source>
</evidence>
<feature type="domain" description="Phosphoesterase HXTX" evidence="3">
    <location>
        <begin position="24"/>
        <end position="93"/>
    </location>
</feature>
<comment type="similarity">
    <text evidence="2">Belongs to the 2H phosphoesterase superfamily. ThpR family.</text>
</comment>
<dbReference type="InterPro" id="IPR004175">
    <property type="entry name" value="RNA_CPDase"/>
</dbReference>
<evidence type="ECO:0000313" key="5">
    <source>
        <dbReference type="Proteomes" id="UP000679307"/>
    </source>
</evidence>
<comment type="catalytic activity">
    <reaction evidence="2">
        <text>a 3'-end 2',3'-cyclophospho-ribonucleotide-RNA + H2O = a 3'-end 2'-phospho-ribonucleotide-RNA + H(+)</text>
        <dbReference type="Rhea" id="RHEA:11828"/>
        <dbReference type="Rhea" id="RHEA-COMP:10464"/>
        <dbReference type="Rhea" id="RHEA-COMP:17353"/>
        <dbReference type="ChEBI" id="CHEBI:15377"/>
        <dbReference type="ChEBI" id="CHEBI:15378"/>
        <dbReference type="ChEBI" id="CHEBI:83064"/>
        <dbReference type="ChEBI" id="CHEBI:173113"/>
        <dbReference type="EC" id="3.1.4.58"/>
    </reaction>
</comment>
<organism evidence="4 5">
    <name type="scientific">Nocardioides aquaticus</name>
    <dbReference type="NCBI Taxonomy" id="160826"/>
    <lineage>
        <taxon>Bacteria</taxon>
        <taxon>Bacillati</taxon>
        <taxon>Actinomycetota</taxon>
        <taxon>Actinomycetes</taxon>
        <taxon>Propionibacteriales</taxon>
        <taxon>Nocardioidaceae</taxon>
        <taxon>Nocardioides</taxon>
    </lineage>
</organism>
<dbReference type="EMBL" id="CP075371">
    <property type="protein sequence ID" value="QVT77955.1"/>
    <property type="molecule type" value="Genomic_DNA"/>
</dbReference>